<gene>
    <name evidence="1" type="ORF">HA72_2118</name>
    <name evidence="2" type="ORF">MsedA_2167</name>
    <name evidence="3" type="ORF">MsedB_2169</name>
    <name evidence="4" type="ORF">MsedC_2167</name>
    <name evidence="5" type="ORF">MsedD_2168</name>
    <name evidence="6" type="ORF">MsedE_2169</name>
</gene>
<evidence type="ECO:0000313" key="8">
    <source>
        <dbReference type="Proteomes" id="UP000056255"/>
    </source>
</evidence>
<proteinExistence type="predicted"/>
<evidence type="ECO:0000313" key="5">
    <source>
        <dbReference type="EMBL" id="AKV81782.1"/>
    </source>
</evidence>
<accession>A0A088EAA9</accession>
<evidence type="ECO:0000313" key="1">
    <source>
        <dbReference type="EMBL" id="AIM28240.1"/>
    </source>
</evidence>
<evidence type="ECO:0000313" key="7">
    <source>
        <dbReference type="Proteomes" id="UP000029084"/>
    </source>
</evidence>
<dbReference type="RefSeq" id="WP_012022044.1">
    <property type="nucleotide sequence ID" value="NZ_AP019770.1"/>
</dbReference>
<dbReference type="EMBL" id="CP012175">
    <property type="protein sequence ID" value="AKV81782.1"/>
    <property type="molecule type" value="Genomic_DNA"/>
</dbReference>
<name>A0A088EAA9_9CREN</name>
<dbReference type="EMBL" id="CP012173">
    <property type="protein sequence ID" value="AKV77287.1"/>
    <property type="molecule type" value="Genomic_DNA"/>
</dbReference>
<reference evidence="6 8" key="3">
    <citation type="submission" date="2015-07" db="EMBL/GenBank/DDBJ databases">
        <title>Physiological, transcriptional responses and genome re-sequencing of acid resistant extremely thermoacidophilic Metallosphaera sedula SARC-M1.</title>
        <authorList>
            <person name="Ai C."/>
            <person name="McCarthy S."/>
            <person name="Eckrich V."/>
            <person name="Rudrappa D."/>
            <person name="Qiu G."/>
            <person name="Blum P."/>
        </authorList>
    </citation>
    <scope>NUCLEOTIDE SEQUENCE [LARGE SCALE GENOMIC DNA]</scope>
    <source>
        <strain evidence="6 8">SARC-M1</strain>
    </source>
</reference>
<dbReference type="InterPro" id="IPR009057">
    <property type="entry name" value="Homeodomain-like_sf"/>
</dbReference>
<dbReference type="Proteomes" id="UP000068832">
    <property type="component" value="Chromosome"/>
</dbReference>
<dbReference type="AlphaFoldDB" id="A0A088EAA9"/>
<dbReference type="PATRIC" id="fig|43687.5.peg.2275"/>
<organism evidence="1 7">
    <name type="scientific">Metallosphaera sedula</name>
    <dbReference type="NCBI Taxonomy" id="43687"/>
    <lineage>
        <taxon>Archaea</taxon>
        <taxon>Thermoproteota</taxon>
        <taxon>Thermoprotei</taxon>
        <taxon>Sulfolobales</taxon>
        <taxon>Sulfolobaceae</taxon>
        <taxon>Metallosphaera</taxon>
    </lineage>
</organism>
<dbReference type="Proteomes" id="UP000062475">
    <property type="component" value="Chromosome"/>
</dbReference>
<dbReference type="GeneID" id="91756655"/>
<dbReference type="EMBL" id="CP012174">
    <property type="protein sequence ID" value="AKV79537.1"/>
    <property type="molecule type" value="Genomic_DNA"/>
</dbReference>
<evidence type="ECO:0000313" key="10">
    <source>
        <dbReference type="Proteomes" id="UP000062398"/>
    </source>
</evidence>
<evidence type="ECO:0000313" key="4">
    <source>
        <dbReference type="EMBL" id="AKV79537.1"/>
    </source>
</evidence>
<dbReference type="Proteomes" id="UP000056255">
    <property type="component" value="Chromosome"/>
</dbReference>
<sequence>MRAVHNISKECREKIVALLLEKRSKSELARDLGVSPASIVKFYKGRTHASDLTILRALSIADEEEKKYIARLIVDDLAESLLDLLSENQDLQSEKLDILKKVLDERDKRKILTSLGLV</sequence>
<evidence type="ECO:0000313" key="2">
    <source>
        <dbReference type="EMBL" id="AKV75048.1"/>
    </source>
</evidence>
<dbReference type="OMA" id="HNISKEC"/>
<dbReference type="Proteomes" id="UP000029084">
    <property type="component" value="Chromosome"/>
</dbReference>
<dbReference type="EMBL" id="CP008822">
    <property type="protein sequence ID" value="AIM28240.1"/>
    <property type="molecule type" value="Genomic_DNA"/>
</dbReference>
<dbReference type="Proteomes" id="UP000062398">
    <property type="component" value="Chromosome"/>
</dbReference>
<evidence type="ECO:0000313" key="12">
    <source>
        <dbReference type="Proteomes" id="UP000068832"/>
    </source>
</evidence>
<evidence type="ECO:0000313" key="6">
    <source>
        <dbReference type="EMBL" id="AKV84015.1"/>
    </source>
</evidence>
<evidence type="ECO:0000313" key="9">
    <source>
        <dbReference type="Proteomes" id="UP000061362"/>
    </source>
</evidence>
<evidence type="ECO:0000313" key="3">
    <source>
        <dbReference type="EMBL" id="AKV77287.1"/>
    </source>
</evidence>
<reference evidence="1 7" key="1">
    <citation type="journal article" date="2014" name="J. Bacteriol.">
        <title>Role of an Archaeal PitA Transporter in the Copper and Arsenic Resistance of Metallosphaera sedula, an Extreme Thermoacidophile.</title>
        <authorList>
            <person name="McCarthy S."/>
            <person name="Ai C."/>
            <person name="Wheaton G."/>
            <person name="Tevatia R."/>
            <person name="Eckrich V."/>
            <person name="Kelly R."/>
            <person name="Blum P."/>
        </authorList>
    </citation>
    <scope>NUCLEOTIDE SEQUENCE [LARGE SCALE GENOMIC DNA]</scope>
    <source>
        <strain evidence="1 7">CuR1</strain>
    </source>
</reference>
<dbReference type="EMBL" id="CP012176">
    <property type="protein sequence ID" value="AKV84015.1"/>
    <property type="molecule type" value="Genomic_DNA"/>
</dbReference>
<dbReference type="Proteomes" id="UP000061362">
    <property type="component" value="Chromosome"/>
</dbReference>
<dbReference type="EMBL" id="CP012172">
    <property type="protein sequence ID" value="AKV75048.1"/>
    <property type="molecule type" value="Genomic_DNA"/>
</dbReference>
<protein>
    <submittedName>
        <fullName evidence="2">XRE family transcriptional regulator</fullName>
    </submittedName>
</protein>
<dbReference type="SUPFAM" id="SSF46689">
    <property type="entry name" value="Homeodomain-like"/>
    <property type="match status" value="1"/>
</dbReference>
<reference evidence="9 10" key="2">
    <citation type="journal article" date="2015" name="Genome Announc.">
        <title>Complete Genome Sequences of Evolved Arsenate-Resistant Metallosphaera sedula Strains.</title>
        <authorList>
            <person name="Ai C."/>
            <person name="McCarthy S."/>
            <person name="Schackwitz W."/>
            <person name="Martin J."/>
            <person name="Lipzen A."/>
            <person name="Blum P."/>
        </authorList>
    </citation>
    <scope>NUCLEOTIDE SEQUENCE [LARGE SCALE GENOMIC DNA]</scope>
    <source>
        <strain evidence="4 10">ARS120-1</strain>
        <strain evidence="5 9">ARS120-2</strain>
        <strain evidence="2 12">ARS50-1</strain>
        <strain evidence="3 11">ARS50-2</strain>
    </source>
</reference>
<dbReference type="OrthoDB" id="34647at2157"/>
<evidence type="ECO:0000313" key="11">
    <source>
        <dbReference type="Proteomes" id="UP000062475"/>
    </source>
</evidence>